<reference evidence="6" key="2">
    <citation type="submission" date="2020-09" db="EMBL/GenBank/DDBJ databases">
        <authorList>
            <person name="Sun Q."/>
            <person name="Ohkuma M."/>
        </authorList>
    </citation>
    <scope>NUCLEOTIDE SEQUENCE</scope>
    <source>
        <strain evidence="6">JCM 4386</strain>
    </source>
</reference>
<dbReference type="RefSeq" id="WP_190152005.1">
    <property type="nucleotide sequence ID" value="NZ_BMTL01000025.1"/>
</dbReference>
<dbReference type="GO" id="GO:0006950">
    <property type="term" value="P:response to stress"/>
    <property type="evidence" value="ECO:0007669"/>
    <property type="project" value="TreeGrafter"/>
</dbReference>
<dbReference type="GO" id="GO:0003700">
    <property type="term" value="F:DNA-binding transcription factor activity"/>
    <property type="evidence" value="ECO:0007669"/>
    <property type="project" value="InterPro"/>
</dbReference>
<evidence type="ECO:0000313" key="6">
    <source>
        <dbReference type="EMBL" id="GGS08890.1"/>
    </source>
</evidence>
<dbReference type="Pfam" id="PF01047">
    <property type="entry name" value="MarR"/>
    <property type="match status" value="1"/>
</dbReference>
<sequence>MTVGCAEDAGDGRRDARRDVGRDGGRAQARQVADAVESLVACWLTAVEEAAPRLPARQLLALRTVRHRPELNLTALAERLDVGLPTASRLCDRLEAAGLLERAVHPRNRREVRLVLTAYGKRVLADVGERRVRRLAAVFEGMSPAQRAALERGLFAFHQAQARSPGTGRTGGTGRGRVGTDG</sequence>
<protein>
    <recommendedName>
        <fullName evidence="5">HTH marR-type domain-containing protein</fullName>
    </recommendedName>
</protein>
<evidence type="ECO:0000259" key="5">
    <source>
        <dbReference type="PROSITE" id="PS50995"/>
    </source>
</evidence>
<dbReference type="AlphaFoldDB" id="A0A918FZI9"/>
<evidence type="ECO:0000256" key="3">
    <source>
        <dbReference type="ARBA" id="ARBA00023163"/>
    </source>
</evidence>
<keyword evidence="7" id="KW-1185">Reference proteome</keyword>
<evidence type="ECO:0000256" key="1">
    <source>
        <dbReference type="ARBA" id="ARBA00023015"/>
    </source>
</evidence>
<dbReference type="InterPro" id="IPR036388">
    <property type="entry name" value="WH-like_DNA-bd_sf"/>
</dbReference>
<dbReference type="PRINTS" id="PR00598">
    <property type="entry name" value="HTHMARR"/>
</dbReference>
<organism evidence="6 7">
    <name type="scientific">Streptomyces humidus</name>
    <dbReference type="NCBI Taxonomy" id="52259"/>
    <lineage>
        <taxon>Bacteria</taxon>
        <taxon>Bacillati</taxon>
        <taxon>Actinomycetota</taxon>
        <taxon>Actinomycetes</taxon>
        <taxon>Kitasatosporales</taxon>
        <taxon>Streptomycetaceae</taxon>
        <taxon>Streptomyces</taxon>
    </lineage>
</organism>
<dbReference type="InterPro" id="IPR000835">
    <property type="entry name" value="HTH_MarR-typ"/>
</dbReference>
<gene>
    <name evidence="6" type="ORF">GCM10010269_54920</name>
</gene>
<dbReference type="PROSITE" id="PS50995">
    <property type="entry name" value="HTH_MARR_2"/>
    <property type="match status" value="1"/>
</dbReference>
<dbReference type="Gene3D" id="1.10.10.10">
    <property type="entry name" value="Winged helix-like DNA-binding domain superfamily/Winged helix DNA-binding domain"/>
    <property type="match status" value="1"/>
</dbReference>
<dbReference type="PANTHER" id="PTHR33164">
    <property type="entry name" value="TRANSCRIPTIONAL REGULATOR, MARR FAMILY"/>
    <property type="match status" value="1"/>
</dbReference>
<proteinExistence type="predicted"/>
<comment type="caution">
    <text evidence="6">The sequence shown here is derived from an EMBL/GenBank/DDBJ whole genome shotgun (WGS) entry which is preliminary data.</text>
</comment>
<dbReference type="PANTHER" id="PTHR33164:SF43">
    <property type="entry name" value="HTH-TYPE TRANSCRIPTIONAL REPRESSOR YETL"/>
    <property type="match status" value="1"/>
</dbReference>
<feature type="region of interest" description="Disordered" evidence="4">
    <location>
        <begin position="1"/>
        <end position="24"/>
    </location>
</feature>
<evidence type="ECO:0000256" key="2">
    <source>
        <dbReference type="ARBA" id="ARBA00023125"/>
    </source>
</evidence>
<dbReference type="PROSITE" id="PS01117">
    <property type="entry name" value="HTH_MARR_1"/>
    <property type="match status" value="1"/>
</dbReference>
<evidence type="ECO:0000313" key="7">
    <source>
        <dbReference type="Proteomes" id="UP000606194"/>
    </source>
</evidence>
<dbReference type="EMBL" id="BMTL01000025">
    <property type="protein sequence ID" value="GGS08890.1"/>
    <property type="molecule type" value="Genomic_DNA"/>
</dbReference>
<feature type="compositionally biased region" description="Basic and acidic residues" evidence="4">
    <location>
        <begin position="10"/>
        <end position="24"/>
    </location>
</feature>
<dbReference type="SUPFAM" id="SSF46785">
    <property type="entry name" value="Winged helix' DNA-binding domain"/>
    <property type="match status" value="1"/>
</dbReference>
<feature type="region of interest" description="Disordered" evidence="4">
    <location>
        <begin position="161"/>
        <end position="182"/>
    </location>
</feature>
<dbReference type="InterPro" id="IPR036390">
    <property type="entry name" value="WH_DNA-bd_sf"/>
</dbReference>
<name>A0A918FZI9_9ACTN</name>
<feature type="domain" description="HTH marR-type" evidence="5">
    <location>
        <begin position="22"/>
        <end position="159"/>
    </location>
</feature>
<keyword evidence="3" id="KW-0804">Transcription</keyword>
<dbReference type="SMART" id="SM00347">
    <property type="entry name" value="HTH_MARR"/>
    <property type="match status" value="1"/>
</dbReference>
<keyword evidence="2" id="KW-0238">DNA-binding</keyword>
<dbReference type="InterPro" id="IPR039422">
    <property type="entry name" value="MarR/SlyA-like"/>
</dbReference>
<feature type="compositionally biased region" description="Gly residues" evidence="4">
    <location>
        <begin position="168"/>
        <end position="182"/>
    </location>
</feature>
<dbReference type="GO" id="GO:0003677">
    <property type="term" value="F:DNA binding"/>
    <property type="evidence" value="ECO:0007669"/>
    <property type="project" value="UniProtKB-KW"/>
</dbReference>
<reference evidence="6" key="1">
    <citation type="journal article" date="2014" name="Int. J. Syst. Evol. Microbiol.">
        <title>Complete genome sequence of Corynebacterium casei LMG S-19264T (=DSM 44701T), isolated from a smear-ripened cheese.</title>
        <authorList>
            <consortium name="US DOE Joint Genome Institute (JGI-PGF)"/>
            <person name="Walter F."/>
            <person name="Albersmeier A."/>
            <person name="Kalinowski J."/>
            <person name="Ruckert C."/>
        </authorList>
    </citation>
    <scope>NUCLEOTIDE SEQUENCE</scope>
    <source>
        <strain evidence="6">JCM 4386</strain>
    </source>
</reference>
<dbReference type="Proteomes" id="UP000606194">
    <property type="component" value="Unassembled WGS sequence"/>
</dbReference>
<keyword evidence="1" id="KW-0805">Transcription regulation</keyword>
<accession>A0A918FZI9</accession>
<dbReference type="InterPro" id="IPR023187">
    <property type="entry name" value="Tscrpt_reg_MarR-type_CS"/>
</dbReference>
<evidence type="ECO:0000256" key="4">
    <source>
        <dbReference type="SAM" id="MobiDB-lite"/>
    </source>
</evidence>